<evidence type="ECO:0000256" key="2">
    <source>
        <dbReference type="ARBA" id="ARBA00021310"/>
    </source>
</evidence>
<dbReference type="PANTHER" id="PTHR33991">
    <property type="entry name" value="DNA REPAIR PROTEIN RECO"/>
    <property type="match status" value="1"/>
</dbReference>
<dbReference type="NCBIfam" id="TIGR00613">
    <property type="entry name" value="reco"/>
    <property type="match status" value="1"/>
</dbReference>
<dbReference type="AlphaFoldDB" id="A0A448D9G5"/>
<dbReference type="Pfam" id="PF02565">
    <property type="entry name" value="RecO_C"/>
    <property type="match status" value="1"/>
</dbReference>
<accession>A0A448D9G5</accession>
<comment type="similarity">
    <text evidence="1 7">Belongs to the RecO family.</text>
</comment>
<evidence type="ECO:0000256" key="1">
    <source>
        <dbReference type="ARBA" id="ARBA00007452"/>
    </source>
</evidence>
<evidence type="ECO:0000313" key="10">
    <source>
        <dbReference type="Proteomes" id="UP000279284"/>
    </source>
</evidence>
<feature type="domain" description="DNA replication/recombination mediator RecO N-terminal" evidence="8">
    <location>
        <begin position="10"/>
        <end position="82"/>
    </location>
</feature>
<dbReference type="InterPro" id="IPR037278">
    <property type="entry name" value="ARFGAP/RecO"/>
</dbReference>
<dbReference type="InterPro" id="IPR022572">
    <property type="entry name" value="DNA_rep/recomb_RecO_N"/>
</dbReference>
<dbReference type="Pfam" id="PF11967">
    <property type="entry name" value="RecO_N"/>
    <property type="match status" value="1"/>
</dbReference>
<dbReference type="Proteomes" id="UP000279284">
    <property type="component" value="Chromosome"/>
</dbReference>
<keyword evidence="4 7" id="KW-0233">DNA recombination</keyword>
<dbReference type="SUPFAM" id="SSF50249">
    <property type="entry name" value="Nucleic acid-binding proteins"/>
    <property type="match status" value="1"/>
</dbReference>
<dbReference type="GO" id="GO:0006302">
    <property type="term" value="P:double-strand break repair"/>
    <property type="evidence" value="ECO:0007669"/>
    <property type="project" value="TreeGrafter"/>
</dbReference>
<dbReference type="OrthoDB" id="9804792at2"/>
<reference evidence="9 10" key="1">
    <citation type="submission" date="2018-12" db="EMBL/GenBank/DDBJ databases">
        <authorList>
            <consortium name="Pathogen Informatics"/>
        </authorList>
    </citation>
    <scope>NUCLEOTIDE SEQUENCE [LARGE SCALE GENOMIC DNA]</scope>
    <source>
        <strain evidence="9 10">NCTC10296</strain>
    </source>
</reference>
<evidence type="ECO:0000256" key="6">
    <source>
        <dbReference type="ARBA" id="ARBA00033409"/>
    </source>
</evidence>
<evidence type="ECO:0000256" key="7">
    <source>
        <dbReference type="HAMAP-Rule" id="MF_00201"/>
    </source>
</evidence>
<keyword evidence="3 7" id="KW-0227">DNA damage</keyword>
<protein>
    <recommendedName>
        <fullName evidence="2 7">DNA repair protein RecO</fullName>
    </recommendedName>
    <alternativeName>
        <fullName evidence="6 7">Recombination protein O</fullName>
    </alternativeName>
</protein>
<dbReference type="Gene3D" id="2.40.50.140">
    <property type="entry name" value="Nucleic acid-binding proteins"/>
    <property type="match status" value="1"/>
</dbReference>
<evidence type="ECO:0000313" key="9">
    <source>
        <dbReference type="EMBL" id="VEF02197.1"/>
    </source>
</evidence>
<sequence>MSDKSHRINHQPAFLLTATPWRESSLWLEVFSRDYGRVALLARSARKRQSELRGVLVPFVPMGASWYGSGELKTLHRAEWLGGWALPQGRALFSGLYANELVLKLTAREDPHPKLYDALFALMKAVAVQPNHVAALRCFEWSLLTELGFAPDLQRDEAGCAIDAKRDYWLRPEHAALPVGGADNPRLQMNGAQGVVIKGSSLIQLRKGEFDSGEGLQQALKLTRMLIDFRLPQGVKSRQVLQQMQAFEV</sequence>
<name>A0A448D9G5_9NEIS</name>
<dbReference type="SUPFAM" id="SSF57863">
    <property type="entry name" value="ArfGap/RecO-like zinc finger"/>
    <property type="match status" value="1"/>
</dbReference>
<dbReference type="HAMAP" id="MF_00201">
    <property type="entry name" value="RecO"/>
    <property type="match status" value="1"/>
</dbReference>
<evidence type="ECO:0000259" key="8">
    <source>
        <dbReference type="Pfam" id="PF11967"/>
    </source>
</evidence>
<dbReference type="GO" id="GO:0006310">
    <property type="term" value="P:DNA recombination"/>
    <property type="evidence" value="ECO:0007669"/>
    <property type="project" value="UniProtKB-UniRule"/>
</dbReference>
<dbReference type="GO" id="GO:0043590">
    <property type="term" value="C:bacterial nucleoid"/>
    <property type="evidence" value="ECO:0007669"/>
    <property type="project" value="TreeGrafter"/>
</dbReference>
<dbReference type="RefSeq" id="WP_085417317.1">
    <property type="nucleotide sequence ID" value="NZ_CAUJPY010000009.1"/>
</dbReference>
<dbReference type="KEGG" id="nci:NCTC10296_01672"/>
<dbReference type="PANTHER" id="PTHR33991:SF1">
    <property type="entry name" value="DNA REPAIR PROTEIN RECO"/>
    <property type="match status" value="1"/>
</dbReference>
<dbReference type="InterPro" id="IPR042242">
    <property type="entry name" value="RecO_C"/>
</dbReference>
<dbReference type="Gene3D" id="1.20.1440.120">
    <property type="entry name" value="Recombination protein O, C-terminal domain"/>
    <property type="match status" value="1"/>
</dbReference>
<dbReference type="InterPro" id="IPR012340">
    <property type="entry name" value="NA-bd_OB-fold"/>
</dbReference>
<evidence type="ECO:0000256" key="5">
    <source>
        <dbReference type="ARBA" id="ARBA00023204"/>
    </source>
</evidence>
<dbReference type="STRING" id="493.BWD07_10195"/>
<comment type="function">
    <text evidence="7">Involved in DNA repair and RecF pathway recombination.</text>
</comment>
<dbReference type="EMBL" id="LR134313">
    <property type="protein sequence ID" value="VEF02197.1"/>
    <property type="molecule type" value="Genomic_DNA"/>
</dbReference>
<gene>
    <name evidence="7 9" type="primary">recO</name>
    <name evidence="9" type="ORF">NCTC10296_01672</name>
</gene>
<proteinExistence type="inferred from homology"/>
<organism evidence="9 10">
    <name type="scientific">Neisseria canis</name>
    <dbReference type="NCBI Taxonomy" id="493"/>
    <lineage>
        <taxon>Bacteria</taxon>
        <taxon>Pseudomonadati</taxon>
        <taxon>Pseudomonadota</taxon>
        <taxon>Betaproteobacteria</taxon>
        <taxon>Neisseriales</taxon>
        <taxon>Neisseriaceae</taxon>
        <taxon>Neisseria</taxon>
    </lineage>
</organism>
<keyword evidence="10" id="KW-1185">Reference proteome</keyword>
<evidence type="ECO:0000256" key="3">
    <source>
        <dbReference type="ARBA" id="ARBA00022763"/>
    </source>
</evidence>
<dbReference type="InterPro" id="IPR003717">
    <property type="entry name" value="RecO"/>
</dbReference>
<evidence type="ECO:0000256" key="4">
    <source>
        <dbReference type="ARBA" id="ARBA00023172"/>
    </source>
</evidence>
<keyword evidence="5 7" id="KW-0234">DNA repair</keyword>